<evidence type="ECO:0000256" key="3">
    <source>
        <dbReference type="ARBA" id="ARBA00022692"/>
    </source>
</evidence>
<feature type="domain" description="Cardiolipin synthase N-terminal" evidence="7">
    <location>
        <begin position="23"/>
        <end position="66"/>
    </location>
</feature>
<feature type="transmembrane region" description="Helical" evidence="6">
    <location>
        <begin position="13"/>
        <end position="33"/>
    </location>
</feature>
<evidence type="ECO:0000256" key="2">
    <source>
        <dbReference type="ARBA" id="ARBA00022475"/>
    </source>
</evidence>
<evidence type="ECO:0000256" key="4">
    <source>
        <dbReference type="ARBA" id="ARBA00022989"/>
    </source>
</evidence>
<comment type="caution">
    <text evidence="8">The sequence shown here is derived from an EMBL/GenBank/DDBJ whole genome shotgun (WGS) entry which is preliminary data.</text>
</comment>
<keyword evidence="5 6" id="KW-0472">Membrane</keyword>
<gene>
    <name evidence="8" type="ORF">ACFQ41_06125</name>
</gene>
<sequence length="69" mass="8059">MTDFELIKEYLPFLIPAVLIELVLAITGVISVLRHPHYRFGNRILWLLLVIFVQPFGPLLYFFAGREVE</sequence>
<evidence type="ECO:0000259" key="7">
    <source>
        <dbReference type="Pfam" id="PF13396"/>
    </source>
</evidence>
<evidence type="ECO:0000256" key="1">
    <source>
        <dbReference type="ARBA" id="ARBA00004651"/>
    </source>
</evidence>
<evidence type="ECO:0000313" key="9">
    <source>
        <dbReference type="Proteomes" id="UP001597199"/>
    </source>
</evidence>
<comment type="subcellular location">
    <subcellularLocation>
        <location evidence="1">Cell membrane</location>
        <topology evidence="1">Multi-pass membrane protein</topology>
    </subcellularLocation>
</comment>
<keyword evidence="3 6" id="KW-0812">Transmembrane</keyword>
<reference evidence="9" key="1">
    <citation type="journal article" date="2019" name="Int. J. Syst. Evol. Microbiol.">
        <title>The Global Catalogue of Microorganisms (GCM) 10K type strain sequencing project: providing services to taxonomists for standard genome sequencing and annotation.</title>
        <authorList>
            <consortium name="The Broad Institute Genomics Platform"/>
            <consortium name="The Broad Institute Genome Sequencing Center for Infectious Disease"/>
            <person name="Wu L."/>
            <person name="Ma J."/>
        </authorList>
    </citation>
    <scope>NUCLEOTIDE SEQUENCE [LARGE SCALE GENOMIC DNA]</scope>
    <source>
        <strain evidence="9">CCM 9110</strain>
    </source>
</reference>
<protein>
    <submittedName>
        <fullName evidence="8">PLD nuclease N-terminal domain-containing protein</fullName>
    </submittedName>
</protein>
<dbReference type="Pfam" id="PF13396">
    <property type="entry name" value="PLDc_N"/>
    <property type="match status" value="1"/>
</dbReference>
<evidence type="ECO:0000256" key="5">
    <source>
        <dbReference type="ARBA" id="ARBA00023136"/>
    </source>
</evidence>
<accession>A0ABW4BFX3</accession>
<keyword evidence="4 6" id="KW-1133">Transmembrane helix</keyword>
<dbReference type="EMBL" id="JBHTOA010000025">
    <property type="protein sequence ID" value="MFD1398881.1"/>
    <property type="molecule type" value="Genomic_DNA"/>
</dbReference>
<evidence type="ECO:0000313" key="8">
    <source>
        <dbReference type="EMBL" id="MFD1398881.1"/>
    </source>
</evidence>
<keyword evidence="2" id="KW-1003">Cell membrane</keyword>
<organism evidence="8 9">
    <name type="scientific">Lacticaseibacillus suilingensis</name>
    <dbReference type="NCBI Taxonomy" id="2799577"/>
    <lineage>
        <taxon>Bacteria</taxon>
        <taxon>Bacillati</taxon>
        <taxon>Bacillota</taxon>
        <taxon>Bacilli</taxon>
        <taxon>Lactobacillales</taxon>
        <taxon>Lactobacillaceae</taxon>
        <taxon>Lacticaseibacillus</taxon>
    </lineage>
</organism>
<dbReference type="Proteomes" id="UP001597199">
    <property type="component" value="Unassembled WGS sequence"/>
</dbReference>
<dbReference type="RefSeq" id="WP_204118506.1">
    <property type="nucleotide sequence ID" value="NZ_BOLV01000005.1"/>
</dbReference>
<keyword evidence="9" id="KW-1185">Reference proteome</keyword>
<evidence type="ECO:0000256" key="6">
    <source>
        <dbReference type="SAM" id="Phobius"/>
    </source>
</evidence>
<feature type="transmembrane region" description="Helical" evidence="6">
    <location>
        <begin position="45"/>
        <end position="64"/>
    </location>
</feature>
<dbReference type="InterPro" id="IPR027379">
    <property type="entry name" value="CLS_N"/>
</dbReference>
<name>A0ABW4BFX3_9LACO</name>
<proteinExistence type="predicted"/>